<evidence type="ECO:0008006" key="3">
    <source>
        <dbReference type="Google" id="ProtNLM"/>
    </source>
</evidence>
<accession>A0AAV2RVV8</accession>
<name>A0AAV2RVV8_MEGNR</name>
<dbReference type="SUPFAM" id="SSF52266">
    <property type="entry name" value="SGNH hydrolase"/>
    <property type="match status" value="1"/>
</dbReference>
<dbReference type="Gene3D" id="3.40.50.1110">
    <property type="entry name" value="SGNH hydrolase"/>
    <property type="match status" value="1"/>
</dbReference>
<protein>
    <recommendedName>
        <fullName evidence="3">SGNH hydrolase-type esterase domain-containing protein</fullName>
    </recommendedName>
</protein>
<proteinExistence type="predicted"/>
<comment type="caution">
    <text evidence="1">The sequence shown here is derived from an EMBL/GenBank/DDBJ whole genome shotgun (WGS) entry which is preliminary data.</text>
</comment>
<sequence length="217" mass="24963">MIGSSHIKYWPTSLFPKNLNITKMKTPTSILTISEITNMLTPPTFQNPETHTIALIAAGGNDIGLHKRQDIIQAIIKTATNFSKQNITPFILPIINRQKSWHCNQITYNRTRQHINKRLREYYCDFSYKPVINIPQYPTLKNDKVHLTTIAYKTITNQITAHLYNTSKTSKLLPNLTFPHIETKSIRYNSTKTSQGKTIETHTETITVIEQSNEKTH</sequence>
<dbReference type="InterPro" id="IPR036514">
    <property type="entry name" value="SGNH_hydro_sf"/>
</dbReference>
<gene>
    <name evidence="1" type="ORF">MNOR_LOCUS29183</name>
</gene>
<dbReference type="EMBL" id="CAXKWB010033366">
    <property type="protein sequence ID" value="CAL4142746.1"/>
    <property type="molecule type" value="Genomic_DNA"/>
</dbReference>
<dbReference type="Proteomes" id="UP001497623">
    <property type="component" value="Unassembled WGS sequence"/>
</dbReference>
<evidence type="ECO:0000313" key="2">
    <source>
        <dbReference type="Proteomes" id="UP001497623"/>
    </source>
</evidence>
<reference evidence="1 2" key="1">
    <citation type="submission" date="2024-05" db="EMBL/GenBank/DDBJ databases">
        <authorList>
            <person name="Wallberg A."/>
        </authorList>
    </citation>
    <scope>NUCLEOTIDE SEQUENCE [LARGE SCALE GENOMIC DNA]</scope>
</reference>
<evidence type="ECO:0000313" key="1">
    <source>
        <dbReference type="EMBL" id="CAL4142746.1"/>
    </source>
</evidence>
<keyword evidence="2" id="KW-1185">Reference proteome</keyword>
<dbReference type="AlphaFoldDB" id="A0AAV2RVV8"/>
<organism evidence="1 2">
    <name type="scientific">Meganyctiphanes norvegica</name>
    <name type="common">Northern krill</name>
    <name type="synonym">Thysanopoda norvegica</name>
    <dbReference type="NCBI Taxonomy" id="48144"/>
    <lineage>
        <taxon>Eukaryota</taxon>
        <taxon>Metazoa</taxon>
        <taxon>Ecdysozoa</taxon>
        <taxon>Arthropoda</taxon>
        <taxon>Crustacea</taxon>
        <taxon>Multicrustacea</taxon>
        <taxon>Malacostraca</taxon>
        <taxon>Eumalacostraca</taxon>
        <taxon>Eucarida</taxon>
        <taxon>Euphausiacea</taxon>
        <taxon>Euphausiidae</taxon>
        <taxon>Meganyctiphanes</taxon>
    </lineage>
</organism>